<evidence type="ECO:0000256" key="7">
    <source>
        <dbReference type="ARBA" id="ARBA00023136"/>
    </source>
</evidence>
<dbReference type="Proteomes" id="UP000239724">
    <property type="component" value="Unassembled WGS sequence"/>
</dbReference>
<evidence type="ECO:0000256" key="5">
    <source>
        <dbReference type="ARBA" id="ARBA00022801"/>
    </source>
</evidence>
<evidence type="ECO:0000256" key="4">
    <source>
        <dbReference type="ARBA" id="ARBA00022692"/>
    </source>
</evidence>
<dbReference type="Pfam" id="PF09721">
    <property type="entry name" value="Exosortase_EpsH"/>
    <property type="match status" value="1"/>
</dbReference>
<evidence type="ECO:0000313" key="10">
    <source>
        <dbReference type="Proteomes" id="UP000239724"/>
    </source>
</evidence>
<feature type="transmembrane region" description="Helical" evidence="8">
    <location>
        <begin position="257"/>
        <end position="277"/>
    </location>
</feature>
<keyword evidence="4 8" id="KW-0812">Transmembrane</keyword>
<proteinExistence type="predicted"/>
<evidence type="ECO:0000256" key="3">
    <source>
        <dbReference type="ARBA" id="ARBA00022670"/>
    </source>
</evidence>
<keyword evidence="5" id="KW-0378">Hydrolase</keyword>
<feature type="transmembrane region" description="Helical" evidence="8">
    <location>
        <begin position="219"/>
        <end position="245"/>
    </location>
</feature>
<sequence>MSTPAMTVPAPFATLRGVAWPIGLGLLLLGGLFHEEVAAAVQTWIDSTAYNHCFLVLPIVGYLLWDRRFELDGLAPRPWRPALLLAVPVALVWLLAERLGIMEGQQLAAISFAEVLFLAVLGPRLWWAMAGPLLYLYFLVPFGAFLTPKLQDITTIMVSHGLDVLGVPAYIDGYTIEIPQGTFFIAEACAGLRFLIASIAFGVLYALLMYRSPVRRTVFILVSIVVPVFANGIRAIGIVYLGYLLGSAQAAATDHVLYGWLFFSIVTLLLILLGLPFRQDNAAPPPAEPRTVAPVRSWPRGAMAAALALVAVAAVTPAVADGLALATLRPAPVPEAINVGPGCMVAPLPADGAVHGQRVTCGLLGMDMRWQAFSTHATAAAVMAGWWQMTRLVDTESRSEAWLATPGGTPSVWRIVRSNDPFGMMAVGVWIDGKPVRPGLRMRARMALDSLLGTTHVPLVVTVTPAIDWKRVPQAQWPMFQRELGKFLLAHRGLETEIGTVTGHG</sequence>
<comment type="subcellular location">
    <subcellularLocation>
        <location evidence="1">Cell membrane</location>
        <topology evidence="1">Multi-pass membrane protein</topology>
    </subcellularLocation>
</comment>
<dbReference type="NCBIfam" id="TIGR03109">
    <property type="entry name" value="exosort_XrtA"/>
    <property type="match status" value="1"/>
</dbReference>
<keyword evidence="7 8" id="KW-0472">Membrane</keyword>
<organism evidence="9 10">
    <name type="scientific">Rhodopila globiformis</name>
    <name type="common">Rhodopseudomonas globiformis</name>
    <dbReference type="NCBI Taxonomy" id="1071"/>
    <lineage>
        <taxon>Bacteria</taxon>
        <taxon>Pseudomonadati</taxon>
        <taxon>Pseudomonadota</taxon>
        <taxon>Alphaproteobacteria</taxon>
        <taxon>Acetobacterales</taxon>
        <taxon>Acetobacteraceae</taxon>
        <taxon>Rhodopila</taxon>
    </lineage>
</organism>
<accession>A0A2S6NN80</accession>
<dbReference type="InterPro" id="IPR019127">
    <property type="entry name" value="Exosortase"/>
</dbReference>
<feature type="transmembrane region" description="Helical" evidence="8">
    <location>
        <begin position="183"/>
        <end position="207"/>
    </location>
</feature>
<keyword evidence="2" id="KW-1003">Cell membrane</keyword>
<dbReference type="GO" id="GO:0005886">
    <property type="term" value="C:plasma membrane"/>
    <property type="evidence" value="ECO:0007669"/>
    <property type="project" value="UniProtKB-SubCell"/>
</dbReference>
<dbReference type="AlphaFoldDB" id="A0A2S6NN80"/>
<protein>
    <recommendedName>
        <fullName evidence="11">Exosortase A</fullName>
    </recommendedName>
</protein>
<dbReference type="InterPro" id="IPR017540">
    <property type="entry name" value="Exosortase-1"/>
</dbReference>
<reference evidence="9 10" key="1">
    <citation type="journal article" date="2018" name="Arch. Microbiol.">
        <title>New insights into the metabolic potential of the phototrophic purple bacterium Rhodopila globiformis DSM 161(T) from its draft genome sequence and evidence for a vanadium-dependent nitrogenase.</title>
        <authorList>
            <person name="Imhoff J.F."/>
            <person name="Rahn T."/>
            <person name="Kunzel S."/>
            <person name="Neulinger S.C."/>
        </authorList>
    </citation>
    <scope>NUCLEOTIDE SEQUENCE [LARGE SCALE GENOMIC DNA]</scope>
    <source>
        <strain evidence="9 10">DSM 161</strain>
    </source>
</reference>
<dbReference type="OrthoDB" id="9797363at2"/>
<name>A0A2S6NN80_RHOGL</name>
<keyword evidence="10" id="KW-1185">Reference proteome</keyword>
<evidence type="ECO:0000256" key="8">
    <source>
        <dbReference type="SAM" id="Phobius"/>
    </source>
</evidence>
<evidence type="ECO:0000256" key="6">
    <source>
        <dbReference type="ARBA" id="ARBA00022989"/>
    </source>
</evidence>
<dbReference type="InterPro" id="IPR026392">
    <property type="entry name" value="Exo/Archaeosortase_dom"/>
</dbReference>
<evidence type="ECO:0000313" key="9">
    <source>
        <dbReference type="EMBL" id="PPQ38476.1"/>
    </source>
</evidence>
<feature type="transmembrane region" description="Helical" evidence="8">
    <location>
        <begin position="49"/>
        <end position="65"/>
    </location>
</feature>
<dbReference type="GO" id="GO:0006508">
    <property type="term" value="P:proteolysis"/>
    <property type="evidence" value="ECO:0007669"/>
    <property type="project" value="UniProtKB-KW"/>
</dbReference>
<evidence type="ECO:0008006" key="11">
    <source>
        <dbReference type="Google" id="ProtNLM"/>
    </source>
</evidence>
<dbReference type="InterPro" id="IPR013426">
    <property type="entry name" value="EpsH-like"/>
</dbReference>
<dbReference type="NCBIfam" id="TIGR04178">
    <property type="entry name" value="exo_archaeo"/>
    <property type="match status" value="1"/>
</dbReference>
<dbReference type="GO" id="GO:0008233">
    <property type="term" value="F:peptidase activity"/>
    <property type="evidence" value="ECO:0007669"/>
    <property type="project" value="UniProtKB-KW"/>
</dbReference>
<comment type="caution">
    <text evidence="9">The sequence shown here is derived from an EMBL/GenBank/DDBJ whole genome shotgun (WGS) entry which is preliminary data.</text>
</comment>
<keyword evidence="3" id="KW-0645">Protease</keyword>
<feature type="transmembrane region" description="Helical" evidence="8">
    <location>
        <begin position="77"/>
        <end position="96"/>
    </location>
</feature>
<feature type="transmembrane region" description="Helical" evidence="8">
    <location>
        <begin position="298"/>
        <end position="320"/>
    </location>
</feature>
<evidence type="ECO:0000256" key="1">
    <source>
        <dbReference type="ARBA" id="ARBA00004651"/>
    </source>
</evidence>
<dbReference type="EMBL" id="NHRY01000040">
    <property type="protein sequence ID" value="PPQ38476.1"/>
    <property type="molecule type" value="Genomic_DNA"/>
</dbReference>
<keyword evidence="6 8" id="KW-1133">Transmembrane helix</keyword>
<dbReference type="RefSeq" id="WP_104517232.1">
    <property type="nucleotide sequence ID" value="NZ_NHRY01000040.1"/>
</dbReference>
<gene>
    <name evidence="9" type="ORF">CCS01_02325</name>
</gene>
<feature type="transmembrane region" description="Helical" evidence="8">
    <location>
        <begin position="125"/>
        <end position="146"/>
    </location>
</feature>
<dbReference type="NCBIfam" id="TIGR02602">
    <property type="entry name" value="8TM_EpsH"/>
    <property type="match status" value="1"/>
</dbReference>
<evidence type="ECO:0000256" key="2">
    <source>
        <dbReference type="ARBA" id="ARBA00022475"/>
    </source>
</evidence>